<evidence type="ECO:0000256" key="9">
    <source>
        <dbReference type="ARBA" id="ARBA00023157"/>
    </source>
</evidence>
<dbReference type="SUPFAM" id="SSF51998">
    <property type="entry name" value="PFL-like glycyl radical enzymes"/>
    <property type="match status" value="1"/>
</dbReference>
<evidence type="ECO:0000256" key="6">
    <source>
        <dbReference type="ARBA" id="ARBA00022634"/>
    </source>
</evidence>
<evidence type="ECO:0000256" key="7">
    <source>
        <dbReference type="ARBA" id="ARBA00022741"/>
    </source>
</evidence>
<evidence type="ECO:0000256" key="8">
    <source>
        <dbReference type="ARBA" id="ARBA00023002"/>
    </source>
</evidence>
<dbReference type="GO" id="GO:0050897">
    <property type="term" value="F:cobalt ion binding"/>
    <property type="evidence" value="ECO:0007669"/>
    <property type="project" value="InterPro"/>
</dbReference>
<dbReference type="Pfam" id="PF02867">
    <property type="entry name" value="Ribonuc_red_lgC"/>
    <property type="match status" value="2"/>
</dbReference>
<organism evidence="18">
    <name type="scientific">marine sediment metagenome</name>
    <dbReference type="NCBI Taxonomy" id="412755"/>
    <lineage>
        <taxon>unclassified sequences</taxon>
        <taxon>metagenomes</taxon>
        <taxon>ecological metagenomes</taxon>
    </lineage>
</organism>
<dbReference type="Gene3D" id="3.20.70.20">
    <property type="match status" value="3"/>
</dbReference>
<evidence type="ECO:0000256" key="12">
    <source>
        <dbReference type="ARBA" id="ARBA00033050"/>
    </source>
</evidence>
<dbReference type="CDD" id="cd02888">
    <property type="entry name" value="RNR_II_dimer"/>
    <property type="match status" value="1"/>
</dbReference>
<evidence type="ECO:0000256" key="5">
    <source>
        <dbReference type="ARBA" id="ARBA00022628"/>
    </source>
</evidence>
<dbReference type="InterPro" id="IPR024434">
    <property type="entry name" value="TSCPD_dom"/>
</dbReference>
<comment type="catalytic activity">
    <reaction evidence="13">
        <text>a 2'-deoxyribonucleoside 5'-diphosphate + [thioredoxin]-disulfide + H2O = a ribonucleoside 5'-diphosphate + [thioredoxin]-dithiol</text>
        <dbReference type="Rhea" id="RHEA:23252"/>
        <dbReference type="Rhea" id="RHEA-COMP:10698"/>
        <dbReference type="Rhea" id="RHEA-COMP:10700"/>
        <dbReference type="ChEBI" id="CHEBI:15377"/>
        <dbReference type="ChEBI" id="CHEBI:29950"/>
        <dbReference type="ChEBI" id="CHEBI:50058"/>
        <dbReference type="ChEBI" id="CHEBI:57930"/>
        <dbReference type="ChEBI" id="CHEBI:73316"/>
        <dbReference type="EC" id="1.17.4.1"/>
    </reaction>
</comment>
<dbReference type="GO" id="GO:0071897">
    <property type="term" value="P:DNA biosynthetic process"/>
    <property type="evidence" value="ECO:0007669"/>
    <property type="project" value="UniProtKB-KW"/>
</dbReference>
<protein>
    <recommendedName>
        <fullName evidence="4">Vitamin B12-dependent ribonucleotide reductase</fullName>
        <ecNumber evidence="3">1.17.4.1</ecNumber>
    </recommendedName>
    <alternativeName>
        <fullName evidence="12">Ribonucleoside-diphosphate reductase NrdJ</fullName>
    </alternativeName>
</protein>
<feature type="domain" description="Ribonucleotide reductase large subunit C-terminal" evidence="15">
    <location>
        <begin position="835"/>
        <end position="921"/>
    </location>
</feature>
<keyword evidence="6" id="KW-0237">DNA synthesis</keyword>
<dbReference type="FunFam" id="3.20.70.20:FF:000017">
    <property type="entry name" value="Vitamin B12-dependent ribonucleotide reductase"/>
    <property type="match status" value="1"/>
</dbReference>
<dbReference type="PANTHER" id="PTHR43371:SF1">
    <property type="entry name" value="RIBONUCLEOSIDE-DIPHOSPHATE REDUCTASE"/>
    <property type="match status" value="1"/>
</dbReference>
<reference evidence="18" key="1">
    <citation type="journal article" date="2015" name="Nature">
        <title>Complex archaea that bridge the gap between prokaryotes and eukaryotes.</title>
        <authorList>
            <person name="Spang A."/>
            <person name="Saw J.H."/>
            <person name="Jorgensen S.L."/>
            <person name="Zaremba-Niedzwiedzka K."/>
            <person name="Martijn J."/>
            <person name="Lind A.E."/>
            <person name="van Eijk R."/>
            <person name="Schleper C."/>
            <person name="Guy L."/>
            <person name="Ettema T.J."/>
        </authorList>
    </citation>
    <scope>NUCLEOTIDE SEQUENCE</scope>
</reference>
<evidence type="ECO:0000256" key="11">
    <source>
        <dbReference type="ARBA" id="ARBA00025437"/>
    </source>
</evidence>
<dbReference type="Pfam" id="PF08471">
    <property type="entry name" value="Ribonuc_red_2_N"/>
    <property type="match status" value="1"/>
</dbReference>
<gene>
    <name evidence="18" type="ORF">LCGC14_0281690</name>
</gene>
<dbReference type="InterPro" id="IPR000788">
    <property type="entry name" value="RNR_lg_C"/>
</dbReference>
<keyword evidence="7" id="KW-0547">Nucleotide-binding</keyword>
<keyword evidence="9" id="KW-1015">Disulfide bond</keyword>
<proteinExistence type="inferred from homology"/>
<dbReference type="SUPFAM" id="SSF75625">
    <property type="entry name" value="YebC-like"/>
    <property type="match status" value="1"/>
</dbReference>
<evidence type="ECO:0000256" key="1">
    <source>
        <dbReference type="ARBA" id="ARBA00001922"/>
    </source>
</evidence>
<comment type="caution">
    <text evidence="18">The sequence shown here is derived from an EMBL/GenBank/DDBJ whole genome shotgun (WGS) entry which is preliminary data.</text>
</comment>
<dbReference type="EMBL" id="LAZR01000162">
    <property type="protein sequence ID" value="KKN85187.1"/>
    <property type="molecule type" value="Genomic_DNA"/>
</dbReference>
<keyword evidence="5" id="KW-0846">Cobalamin</keyword>
<evidence type="ECO:0000256" key="2">
    <source>
        <dbReference type="ARBA" id="ARBA00007405"/>
    </source>
</evidence>
<dbReference type="NCBIfam" id="TIGR02504">
    <property type="entry name" value="NrdJ_Z"/>
    <property type="match status" value="1"/>
</dbReference>
<comment type="function">
    <text evidence="11">Catalyzes the reduction of ribonucleotides to deoxyribonucleotides. May function to provide a pool of deoxyribonucleotide precursors for DNA repair during oxygen limitation and/or for immediate growth after restoration of oxygen.</text>
</comment>
<dbReference type="PANTHER" id="PTHR43371">
    <property type="entry name" value="VITAMIN B12-DEPENDENT RIBONUCLEOTIDE REDUCTASE"/>
    <property type="match status" value="1"/>
</dbReference>
<dbReference type="InterPro" id="IPR029072">
    <property type="entry name" value="YebC-like"/>
</dbReference>
<dbReference type="GO" id="GO:0031419">
    <property type="term" value="F:cobalamin binding"/>
    <property type="evidence" value="ECO:0007669"/>
    <property type="project" value="UniProtKB-KW"/>
</dbReference>
<evidence type="ECO:0000313" key="18">
    <source>
        <dbReference type="EMBL" id="KKN85187.1"/>
    </source>
</evidence>
<dbReference type="InterPro" id="IPR013678">
    <property type="entry name" value="RNR_2_N"/>
</dbReference>
<evidence type="ECO:0000256" key="3">
    <source>
        <dbReference type="ARBA" id="ARBA00012274"/>
    </source>
</evidence>
<evidence type="ECO:0000256" key="13">
    <source>
        <dbReference type="ARBA" id="ARBA00047754"/>
    </source>
</evidence>
<comment type="cofactor">
    <cofactor evidence="1">
        <name>adenosylcob(III)alamin</name>
        <dbReference type="ChEBI" id="CHEBI:18408"/>
    </cofactor>
</comment>
<dbReference type="FunFam" id="3.20.70.20:FF:000016">
    <property type="entry name" value="Vitamin B12-dependent ribonucleotide reductase"/>
    <property type="match status" value="1"/>
</dbReference>
<evidence type="ECO:0000259" key="15">
    <source>
        <dbReference type="Pfam" id="PF02867"/>
    </source>
</evidence>
<sequence length="1316" mass="141583">MGMKIDRRYTEAGKSAYDAIPFRKATSEIRNPDGSVVFRLADIDVPAQFSQVASDILAQKYFRKAGVPARLKKVEENDVPSFLWRSVADEAALAKLPEDERTGSEMDARQVFDRLAGTWTYWGWKGGYFASEKDAAAFRDELAYMLATQKVAPNSPQWFNTGLHWAYGIDGPGQGHYYVDYRSGELTRSTSSYEHPQPHACFIQSVADDLVNDGGIMDLWVREARLFKYGSGTGSNFSYLRGEGETLAGGGKSSGLMSFLKIGDRAAGAIKSGGTTRRAAKMVVVDIDHPDIEKYISWKVREEEKVAALVTGSKTVSKHLKAILSACVNCEGPDGDCFDPMKNPALKRAVKDAKRAQVPENYAKRIIQFARQGYTDLEFPVFDTDWDSEAYLTVSGQNSNNSVSLKDDFLRAVEQDGDWNLIRRTDGKVSKTLKARELWEQIGYAAWASADPGLHFNTTMNDWHTCPAAGPIRASNPCSEYMFLDDTACNLASLNLIQFREEGLDGPDGIKRFDTVAFEHATRLWTIVLEISVMMAQFPSKEIAQLSYDYRTLGLGFANIGGLLMTAGIPYDSDQGRSICGAISALMTGVAYRTSAEMAGHLGAFPDYERNADAMLRVMRNHARAAHGLADGYETLSVDPVPLDHASLTDKRLSGRAKAAWAEAVELGSENGYRNAQVSVIAPTGTIGLVMDCDTTGIEPDFALVKFKKLAGGGYFKIINRAVPEALTSLGYAPHEIAEIEAYAVGHGNLDQAPAINPGSLAAKGFGEAEIAALNAALGQAFDIKFVFNKFTLGEKFCKETLGLTDAQLNDFSFELLSFLGFSRKDIDAANVHVCGAMTLEGAPFLKDEHLPVFDCANPCGRIGKRYLSVASHIHMMAAAQPFISGAISKTINMPNEATVEDCNAAYMLSWKLALKANALYRDGSKLSQPLNASLIADDDEDEDIIEEATAALIAAPAPARAAEVAERIVERIVERVVRDREKLPNRRKGYTQKAIVGGHKVYLRTGEFDDGRIGEIFIDMHKEGAAFRAMMNNFAIAISLGLQFGVPLEEYVEAFTFTRFEPAGMVQGNEAIKNATSILDYIFRELAVSYLGRHDLAHVQPEEFGASGLGRGVEGDKPQPISPVSHGMVRGQTAKFRLVSNDPAGALAGSPAGETLTGPGDRGGSEPAKGAAVVKASARAAANTSGPGGSVAATAVSTRGGSAVVAAVSATPATAAAVAFKRDYEEAPVAAPAPTADVTPAQGLFDQPLAFPASDRDAANVSADASAKATSAERRAMAMMKGYTGDSCAECGNYSMVRNGTCLKCDTCGSTSGCS</sequence>
<feature type="region of interest" description="Disordered" evidence="14">
    <location>
        <begin position="1108"/>
        <end position="1127"/>
    </location>
</feature>
<comment type="similarity">
    <text evidence="2">Belongs to the ribonucleoside diphosphate reductase class-2 family.</text>
</comment>
<dbReference type="GO" id="GO:0000166">
    <property type="term" value="F:nucleotide binding"/>
    <property type="evidence" value="ECO:0007669"/>
    <property type="project" value="UniProtKB-KW"/>
</dbReference>
<evidence type="ECO:0000259" key="16">
    <source>
        <dbReference type="Pfam" id="PF08471"/>
    </source>
</evidence>
<dbReference type="InterPro" id="IPR050862">
    <property type="entry name" value="RdRp_reductase_class-2"/>
</dbReference>
<dbReference type="Pfam" id="PF12637">
    <property type="entry name" value="TSCPD"/>
    <property type="match status" value="1"/>
</dbReference>
<feature type="domain" description="Ribonucleotide reductase class II vitamin B12-dependent N-terminal" evidence="16">
    <location>
        <begin position="24"/>
        <end position="149"/>
    </location>
</feature>
<feature type="region of interest" description="Disordered" evidence="14">
    <location>
        <begin position="1144"/>
        <end position="1171"/>
    </location>
</feature>
<dbReference type="GO" id="GO:0004748">
    <property type="term" value="F:ribonucleoside-diphosphate reductase activity, thioredoxin disulfide as acceptor"/>
    <property type="evidence" value="ECO:0007669"/>
    <property type="project" value="UniProtKB-EC"/>
</dbReference>
<name>A0A0F9UCS7_9ZZZZ</name>
<evidence type="ECO:0000259" key="17">
    <source>
        <dbReference type="Pfam" id="PF12637"/>
    </source>
</evidence>
<keyword evidence="8" id="KW-0560">Oxidoreductase</keyword>
<feature type="domain" description="Ribonucleotide reductase large subunit C-terminal" evidence="15">
    <location>
        <begin position="200"/>
        <end position="741"/>
    </location>
</feature>
<feature type="domain" description="TSCPD" evidence="17">
    <location>
        <begin position="984"/>
        <end position="1088"/>
    </location>
</feature>
<evidence type="ECO:0000256" key="4">
    <source>
        <dbReference type="ARBA" id="ARBA00014409"/>
    </source>
</evidence>
<accession>A0A0F9UCS7</accession>
<keyword evidence="10" id="KW-0170">Cobalt</keyword>
<dbReference type="EC" id="1.17.4.1" evidence="3"/>
<evidence type="ECO:0000256" key="10">
    <source>
        <dbReference type="ARBA" id="ARBA00023285"/>
    </source>
</evidence>
<dbReference type="NCBIfam" id="NF005736">
    <property type="entry name" value="PRK07562.1"/>
    <property type="match status" value="1"/>
</dbReference>
<evidence type="ECO:0000256" key="14">
    <source>
        <dbReference type="SAM" id="MobiDB-lite"/>
    </source>
</evidence>
<dbReference type="InterPro" id="IPR013344">
    <property type="entry name" value="RNR_NrdJ/NrdZ"/>
</dbReference>